<gene>
    <name evidence="1" type="ORF">SBAD_LOCUS2223</name>
</gene>
<evidence type="ECO:0000313" key="1">
    <source>
        <dbReference type="EMBL" id="VDO96941.1"/>
    </source>
</evidence>
<sequence length="104" mass="12239">MEYIRRSGGSSNRRIKWETLYSVDKRAKLANNIARRFEQILVMTTDVETEWKVSKSRDQKRTSSWTLEVQLIVTEKKASFKGQTGTIRRKAFRRRSIIISVQCV</sequence>
<reference evidence="1 2" key="2">
    <citation type="submission" date="2018-11" db="EMBL/GenBank/DDBJ databases">
        <authorList>
            <consortium name="Pathogen Informatics"/>
        </authorList>
    </citation>
    <scope>NUCLEOTIDE SEQUENCE [LARGE SCALE GENOMIC DNA]</scope>
</reference>
<reference evidence="3" key="1">
    <citation type="submission" date="2016-06" db="UniProtKB">
        <authorList>
            <consortium name="WormBaseParasite"/>
        </authorList>
    </citation>
    <scope>IDENTIFICATION</scope>
</reference>
<dbReference type="Proteomes" id="UP000270296">
    <property type="component" value="Unassembled WGS sequence"/>
</dbReference>
<evidence type="ECO:0000313" key="2">
    <source>
        <dbReference type="Proteomes" id="UP000270296"/>
    </source>
</evidence>
<dbReference type="EMBL" id="UZAM01007135">
    <property type="protein sequence ID" value="VDO96941.1"/>
    <property type="molecule type" value="Genomic_DNA"/>
</dbReference>
<evidence type="ECO:0000313" key="3">
    <source>
        <dbReference type="WBParaSite" id="SBAD_0000232801-mRNA-1"/>
    </source>
</evidence>
<proteinExistence type="predicted"/>
<keyword evidence="2" id="KW-1185">Reference proteome</keyword>
<protein>
    <submittedName>
        <fullName evidence="3">Transposase</fullName>
    </submittedName>
</protein>
<organism evidence="3">
    <name type="scientific">Soboliphyme baturini</name>
    <dbReference type="NCBI Taxonomy" id="241478"/>
    <lineage>
        <taxon>Eukaryota</taxon>
        <taxon>Metazoa</taxon>
        <taxon>Ecdysozoa</taxon>
        <taxon>Nematoda</taxon>
        <taxon>Enoplea</taxon>
        <taxon>Dorylaimia</taxon>
        <taxon>Dioctophymatida</taxon>
        <taxon>Dioctophymatoidea</taxon>
        <taxon>Soboliphymatidae</taxon>
        <taxon>Soboliphyme</taxon>
    </lineage>
</organism>
<dbReference type="WBParaSite" id="SBAD_0000232801-mRNA-1">
    <property type="protein sequence ID" value="SBAD_0000232801-mRNA-1"/>
    <property type="gene ID" value="SBAD_0000232801"/>
</dbReference>
<accession>A0A183IF29</accession>
<dbReference type="OrthoDB" id="410381at2759"/>
<name>A0A183IF29_9BILA</name>
<dbReference type="AlphaFoldDB" id="A0A183IF29"/>